<feature type="transmembrane region" description="Helical" evidence="8">
    <location>
        <begin position="153"/>
        <end position="170"/>
    </location>
</feature>
<dbReference type="EMBL" id="MIJE01000003">
    <property type="protein sequence ID" value="OEF97807.1"/>
    <property type="molecule type" value="Genomic_DNA"/>
</dbReference>
<keyword evidence="7 8" id="KW-0472">Membrane</keyword>
<evidence type="ECO:0000256" key="4">
    <source>
        <dbReference type="ARBA" id="ARBA00022544"/>
    </source>
</evidence>
<feature type="transmembrane region" description="Helical" evidence="8">
    <location>
        <begin position="48"/>
        <end position="68"/>
    </location>
</feature>
<keyword evidence="6 8" id="KW-1133">Transmembrane helix</keyword>
<dbReference type="PANTHER" id="PTHR34975:SF2">
    <property type="entry name" value="SPORE GERMINATION PROTEIN A2"/>
    <property type="match status" value="1"/>
</dbReference>
<feature type="transmembrane region" description="Helical" evidence="8">
    <location>
        <begin position="280"/>
        <end position="301"/>
    </location>
</feature>
<feature type="transmembrane region" description="Helical" evidence="8">
    <location>
        <begin position="342"/>
        <end position="362"/>
    </location>
</feature>
<keyword evidence="3" id="KW-0813">Transport</keyword>
<feature type="transmembrane region" description="Helical" evidence="8">
    <location>
        <begin position="20"/>
        <end position="42"/>
    </location>
</feature>
<dbReference type="Gene3D" id="1.20.1740.10">
    <property type="entry name" value="Amino acid/polyamine transporter I"/>
    <property type="match status" value="1"/>
</dbReference>
<dbReference type="STRING" id="766136.BHF68_13290"/>
<evidence type="ECO:0000313" key="10">
    <source>
        <dbReference type="Proteomes" id="UP000094296"/>
    </source>
</evidence>
<evidence type="ECO:0000256" key="5">
    <source>
        <dbReference type="ARBA" id="ARBA00022692"/>
    </source>
</evidence>
<dbReference type="InterPro" id="IPR004761">
    <property type="entry name" value="Spore_GerAB"/>
</dbReference>
<comment type="similarity">
    <text evidence="2">Belongs to the amino acid-polyamine-organocation (APC) superfamily. Spore germination protein (SGP) (TC 2.A.3.9) family.</text>
</comment>
<feature type="transmembrane region" description="Helical" evidence="8">
    <location>
        <begin position="190"/>
        <end position="210"/>
    </location>
</feature>
<protein>
    <submittedName>
        <fullName evidence="9">Uncharacterized protein</fullName>
    </submittedName>
</protein>
<comment type="subcellular location">
    <subcellularLocation>
        <location evidence="1">Membrane</location>
        <topology evidence="1">Multi-pass membrane protein</topology>
    </subcellularLocation>
</comment>
<evidence type="ECO:0000256" key="6">
    <source>
        <dbReference type="ARBA" id="ARBA00022989"/>
    </source>
</evidence>
<proteinExistence type="inferred from homology"/>
<dbReference type="AlphaFoldDB" id="A0A1E5G3Z4"/>
<dbReference type="Proteomes" id="UP000094296">
    <property type="component" value="Unassembled WGS sequence"/>
</dbReference>
<feature type="transmembrane region" description="Helical" evidence="8">
    <location>
        <begin position="88"/>
        <end position="111"/>
    </location>
</feature>
<feature type="transmembrane region" description="Helical" evidence="8">
    <location>
        <begin position="313"/>
        <end position="330"/>
    </location>
</feature>
<feature type="transmembrane region" description="Helical" evidence="8">
    <location>
        <begin position="222"/>
        <end position="247"/>
    </location>
</feature>
<accession>A0A1E5G3Z4</accession>
<name>A0A1E5G3Z4_9FIRM</name>
<evidence type="ECO:0000256" key="3">
    <source>
        <dbReference type="ARBA" id="ARBA00022448"/>
    </source>
</evidence>
<feature type="transmembrane region" description="Helical" evidence="8">
    <location>
        <begin position="123"/>
        <end position="141"/>
    </location>
</feature>
<dbReference type="GO" id="GO:0009847">
    <property type="term" value="P:spore germination"/>
    <property type="evidence" value="ECO:0007669"/>
    <property type="project" value="InterPro"/>
</dbReference>
<reference evidence="9 10" key="1">
    <citation type="submission" date="2016-09" db="EMBL/GenBank/DDBJ databases">
        <title>Draft genome sequence for the type strain of Desulfuribacillus alkaliarsenatis AHT28, an obligately anaerobic, sulfidogenic bacterium isolated from Russian soda lake sediments.</title>
        <authorList>
            <person name="Abin C.A."/>
            <person name="Hollibaugh J.T."/>
        </authorList>
    </citation>
    <scope>NUCLEOTIDE SEQUENCE [LARGE SCALE GENOMIC DNA]</scope>
    <source>
        <strain evidence="9 10">AHT28</strain>
    </source>
</reference>
<evidence type="ECO:0000256" key="1">
    <source>
        <dbReference type="ARBA" id="ARBA00004141"/>
    </source>
</evidence>
<dbReference type="PANTHER" id="PTHR34975">
    <property type="entry name" value="SPORE GERMINATION PROTEIN A2"/>
    <property type="match status" value="1"/>
</dbReference>
<dbReference type="OrthoDB" id="2380240at2"/>
<gene>
    <name evidence="9" type="ORF">BHF68_13290</name>
</gene>
<dbReference type="Pfam" id="PF03845">
    <property type="entry name" value="Spore_permease"/>
    <property type="match status" value="1"/>
</dbReference>
<keyword evidence="10" id="KW-1185">Reference proteome</keyword>
<organism evidence="9 10">
    <name type="scientific">Desulfuribacillus alkaliarsenatis</name>
    <dbReference type="NCBI Taxonomy" id="766136"/>
    <lineage>
        <taxon>Bacteria</taxon>
        <taxon>Bacillati</taxon>
        <taxon>Bacillota</taxon>
        <taxon>Desulfuribacillia</taxon>
        <taxon>Desulfuribacillales</taxon>
        <taxon>Desulfuribacillaceae</taxon>
        <taxon>Desulfuribacillus</taxon>
    </lineage>
</organism>
<evidence type="ECO:0000313" key="9">
    <source>
        <dbReference type="EMBL" id="OEF97807.1"/>
    </source>
</evidence>
<evidence type="ECO:0000256" key="7">
    <source>
        <dbReference type="ARBA" id="ARBA00023136"/>
    </source>
</evidence>
<comment type="caution">
    <text evidence="9">The sequence shown here is derived from an EMBL/GenBank/DDBJ whole genome shotgun (WGS) entry which is preliminary data.</text>
</comment>
<evidence type="ECO:0000256" key="8">
    <source>
        <dbReference type="SAM" id="Phobius"/>
    </source>
</evidence>
<dbReference type="GO" id="GO:0016020">
    <property type="term" value="C:membrane"/>
    <property type="evidence" value="ECO:0007669"/>
    <property type="project" value="UniProtKB-SubCell"/>
</dbReference>
<keyword evidence="5 8" id="KW-0812">Transmembrane</keyword>
<dbReference type="NCBIfam" id="TIGR00912">
    <property type="entry name" value="2A0309"/>
    <property type="match status" value="1"/>
</dbReference>
<dbReference type="RefSeq" id="WP_069642438.1">
    <property type="nucleotide sequence ID" value="NZ_MIJE01000003.1"/>
</dbReference>
<sequence length="371" mass="42382">MKSQEIMAVPKKWISNAQLFFVIVVIRNTIAISITPAITGGYTRQDVWIVVILASFLNLIVVWFLLALHRSLPTFKLEQLCDHILGKYLGKIAIVIFFVYFFSLATAMTAYMAHTNQTILPETPRSVIKWCFLFVCFYSLYRGPASVIRSGGLFFTILILASITLVFFLLPDLDFQEFKPIMYHGWEPLLVGLLVPTVLFFETLFILHILPMVKTTKWTYRVPYLAHLLAGLLLLIVSGSLVAVFGAKEAEELQFPLFTLVRAVSVAGFLERLEFMVVGIWYASIFLTVTMFLYVCRELFLHMFKRLNKHTKYVNVALILVVGIIKPHLFPDMHSLLQFYNVGTYGVIGLFIGGIMPILLYVTMRIRRKGV</sequence>
<keyword evidence="4" id="KW-0309">Germination</keyword>
<evidence type="ECO:0000256" key="2">
    <source>
        <dbReference type="ARBA" id="ARBA00007998"/>
    </source>
</evidence>